<dbReference type="GO" id="GO:0004519">
    <property type="term" value="F:endonuclease activity"/>
    <property type="evidence" value="ECO:0007669"/>
    <property type="project" value="UniProtKB-KW"/>
</dbReference>
<dbReference type="GO" id="GO:0006506">
    <property type="term" value="P:GPI anchor biosynthetic process"/>
    <property type="evidence" value="ECO:0007669"/>
    <property type="project" value="TreeGrafter"/>
</dbReference>
<keyword evidence="2" id="KW-0540">Nuclease</keyword>
<dbReference type="Proteomes" id="UP000831485">
    <property type="component" value="Chromosome"/>
</dbReference>
<sequence>MPKTFSVMTYNVHSCIGTDRKLSPLRIAEVIDRCNPDIVALQELDAGLPRTQMIDQAHLIAMTLEMSFHFHSSIHLKEGGYGNAVLSRGDVRLIRAGAVPTDPLRPSFERRGAIWAEVTLRGHVIQMLATHFGLNRGERMQQARAITGHEWLEHPECSHPVVLCGDFNAMAGSPVYRLLTRQLHDVQRGLKGRLPRGTWPSQLPFMRIDHMFVSRELKVRQVWVPRTPLTRVASDHLPLVVTLELP</sequence>
<accession>A0A6V8N0E8</accession>
<dbReference type="GO" id="GO:0016020">
    <property type="term" value="C:membrane"/>
    <property type="evidence" value="ECO:0007669"/>
    <property type="project" value="GOC"/>
</dbReference>
<dbReference type="RefSeq" id="WP_183350546.1">
    <property type="nucleotide sequence ID" value="NZ_BLXY01000015.1"/>
</dbReference>
<dbReference type="InterPro" id="IPR005135">
    <property type="entry name" value="Endo/exonuclease/phosphatase"/>
</dbReference>
<dbReference type="PANTHER" id="PTHR14859">
    <property type="entry name" value="CALCOFLUOR WHITE HYPERSENSITIVE PROTEIN PRECURSOR"/>
    <property type="match status" value="1"/>
</dbReference>
<reference evidence="3" key="3">
    <citation type="submission" date="2022-04" db="EMBL/GenBank/DDBJ databases">
        <authorList>
            <person name="Liu G."/>
        </authorList>
    </citation>
    <scope>NUCLEOTIDE SEQUENCE</scope>
    <source>
        <strain evidence="3">RG22</strain>
    </source>
</reference>
<evidence type="ECO:0000313" key="2">
    <source>
        <dbReference type="EMBL" id="GFO65986.1"/>
    </source>
</evidence>
<dbReference type="SUPFAM" id="SSF56219">
    <property type="entry name" value="DNase I-like"/>
    <property type="match status" value="1"/>
</dbReference>
<name>A0A6V8N0E8_9BACT</name>
<dbReference type="Gene3D" id="3.60.10.10">
    <property type="entry name" value="Endonuclease/exonuclease/phosphatase"/>
    <property type="match status" value="1"/>
</dbReference>
<dbReference type="PANTHER" id="PTHR14859:SF15">
    <property type="entry name" value="ENDONUCLEASE_EXONUCLEASE_PHOSPHATASE DOMAIN-CONTAINING PROTEIN"/>
    <property type="match status" value="1"/>
</dbReference>
<organism evidence="2 4">
    <name type="scientific">Geomonas paludis</name>
    <dbReference type="NCBI Taxonomy" id="2740185"/>
    <lineage>
        <taxon>Bacteria</taxon>
        <taxon>Pseudomonadati</taxon>
        <taxon>Thermodesulfobacteriota</taxon>
        <taxon>Desulfuromonadia</taxon>
        <taxon>Geobacterales</taxon>
        <taxon>Geobacteraceae</taxon>
        <taxon>Geomonas</taxon>
    </lineage>
</organism>
<proteinExistence type="predicted"/>
<keyword evidence="2" id="KW-0378">Hydrolase</keyword>
<reference evidence="4" key="1">
    <citation type="submission" date="2020-06" db="EMBL/GenBank/DDBJ databases">
        <title>Draft genomic sequecing of Geomonas sp. Red736.</title>
        <authorList>
            <person name="Itoh H."/>
            <person name="Xu Z.X."/>
            <person name="Ushijima N."/>
            <person name="Masuda Y."/>
            <person name="Shiratori Y."/>
            <person name="Senoo K."/>
        </authorList>
    </citation>
    <scope>NUCLEOTIDE SEQUENCE [LARGE SCALE GENOMIC DNA]</scope>
    <source>
        <strain evidence="4">Red736</strain>
    </source>
</reference>
<dbReference type="Pfam" id="PF03372">
    <property type="entry name" value="Exo_endo_phos"/>
    <property type="match status" value="1"/>
</dbReference>
<evidence type="ECO:0000313" key="5">
    <source>
        <dbReference type="Proteomes" id="UP000831485"/>
    </source>
</evidence>
<gene>
    <name evidence="2" type="ORF">GMPD_39050</name>
    <name evidence="3" type="ORF">M1B72_13855</name>
</gene>
<evidence type="ECO:0000259" key="1">
    <source>
        <dbReference type="Pfam" id="PF03372"/>
    </source>
</evidence>
<feature type="domain" description="Endonuclease/exonuclease/phosphatase" evidence="1">
    <location>
        <begin position="8"/>
        <end position="236"/>
    </location>
</feature>
<evidence type="ECO:0000313" key="3">
    <source>
        <dbReference type="EMBL" id="UPU34529.1"/>
    </source>
</evidence>
<keyword evidence="5" id="KW-1185">Reference proteome</keyword>
<dbReference type="AlphaFoldDB" id="A0A6V8N0E8"/>
<dbReference type="Proteomes" id="UP000568888">
    <property type="component" value="Unassembled WGS sequence"/>
</dbReference>
<dbReference type="InterPro" id="IPR051916">
    <property type="entry name" value="GPI-anchor_lipid_remodeler"/>
</dbReference>
<evidence type="ECO:0000313" key="4">
    <source>
        <dbReference type="Proteomes" id="UP000568888"/>
    </source>
</evidence>
<protein>
    <submittedName>
        <fullName evidence="2 3">Endonuclease</fullName>
    </submittedName>
</protein>
<dbReference type="EMBL" id="BLXY01000015">
    <property type="protein sequence ID" value="GFO65986.1"/>
    <property type="molecule type" value="Genomic_DNA"/>
</dbReference>
<dbReference type="EMBL" id="CP096574">
    <property type="protein sequence ID" value="UPU34529.1"/>
    <property type="molecule type" value="Genomic_DNA"/>
</dbReference>
<keyword evidence="2" id="KW-0255">Endonuclease</keyword>
<reference evidence="2" key="2">
    <citation type="journal article" date="2021" name="Int. J. Syst. Evol. Microbiol.">
        <title>Geomonas silvestris sp. nov., Geomonas paludis sp. nov. and Geomonas limicola sp. nov., isolated from terrestrial environments, and emended description of the genus Geomonas.</title>
        <authorList>
            <person name="Itoh H."/>
            <person name="Xu Z."/>
            <person name="Masuda Y."/>
            <person name="Ushijima N."/>
            <person name="Hayakawa C."/>
            <person name="Shiratori Y."/>
            <person name="Senoo K."/>
        </authorList>
    </citation>
    <scope>NUCLEOTIDE SEQUENCE</scope>
    <source>
        <strain evidence="2">Red736</strain>
    </source>
</reference>
<dbReference type="InterPro" id="IPR036691">
    <property type="entry name" value="Endo/exonu/phosph_ase_sf"/>
</dbReference>